<dbReference type="SUPFAM" id="SSF48452">
    <property type="entry name" value="TPR-like"/>
    <property type="match status" value="2"/>
</dbReference>
<feature type="coiled-coil region" evidence="4">
    <location>
        <begin position="546"/>
        <end position="603"/>
    </location>
</feature>
<dbReference type="EMBL" id="PFUI01000103">
    <property type="protein sequence ID" value="PJB29782.1"/>
    <property type="molecule type" value="Genomic_DNA"/>
</dbReference>
<feature type="repeat" description="TPR" evidence="3">
    <location>
        <begin position="506"/>
        <end position="539"/>
    </location>
</feature>
<dbReference type="PANTHER" id="PTHR45586:SF1">
    <property type="entry name" value="LIPOPOLYSACCHARIDE ASSEMBLY PROTEIN B"/>
    <property type="match status" value="1"/>
</dbReference>
<keyword evidence="5" id="KW-0472">Membrane</keyword>
<keyword evidence="4" id="KW-0175">Coiled coil</keyword>
<evidence type="ECO:0000256" key="2">
    <source>
        <dbReference type="ARBA" id="ARBA00022803"/>
    </source>
</evidence>
<evidence type="ECO:0000256" key="1">
    <source>
        <dbReference type="ARBA" id="ARBA00022737"/>
    </source>
</evidence>
<evidence type="ECO:0000313" key="6">
    <source>
        <dbReference type="EMBL" id="PJB29782.1"/>
    </source>
</evidence>
<dbReference type="Pfam" id="PF13181">
    <property type="entry name" value="TPR_8"/>
    <property type="match status" value="1"/>
</dbReference>
<organism evidence="6 7">
    <name type="scientific">Candidatus Desantisbacteria bacterium CG_4_9_14_3_um_filter_40_11</name>
    <dbReference type="NCBI Taxonomy" id="1974546"/>
    <lineage>
        <taxon>Bacteria</taxon>
        <taxon>Candidatus Desantisiibacteriota</taxon>
    </lineage>
</organism>
<evidence type="ECO:0000313" key="7">
    <source>
        <dbReference type="Proteomes" id="UP000231366"/>
    </source>
</evidence>
<gene>
    <name evidence="6" type="ORF">CO110_03970</name>
</gene>
<dbReference type="Pfam" id="PF13431">
    <property type="entry name" value="TPR_17"/>
    <property type="match status" value="1"/>
</dbReference>
<feature type="repeat" description="TPR" evidence="3">
    <location>
        <begin position="570"/>
        <end position="603"/>
    </location>
</feature>
<dbReference type="PANTHER" id="PTHR45586">
    <property type="entry name" value="TPR REPEAT-CONTAINING PROTEIN PA4667"/>
    <property type="match status" value="1"/>
</dbReference>
<accession>A0A2M8AUD6</accession>
<protein>
    <recommendedName>
        <fullName evidence="8">Tetratricopeptide repeat protein</fullName>
    </recommendedName>
</protein>
<feature type="transmembrane region" description="Helical" evidence="5">
    <location>
        <begin position="104"/>
        <end position="130"/>
    </location>
</feature>
<sequence length="726" mass="83614">MTRSPLRFFFFLALLLAVAGYILGFIRIKLYLRANNTNPQIQELSLARYYQQTGQIDKAISEYKDVLDLSIPDNIKVQAYKELTELIDKQASGFAGNLASYGEYVVWFLIPKLYILSTLFFLLWLIILIIKPFIKKPELVIFPLYDFSGLNIGEALPQLANDRLRELKWRFQNLENTTLALSETLDVPIMGVIGDIDSIDVSAIIETALMFSGGPANLPLTRIFNSLRLWFEQPKYLVHGNLEISDAKLYLHLVLINRDRQVVARTWAVQLERHSSYDSIPQIVDSIIYPLMFYFGKNKTSRQWESFKALCDSLENIDLYREKRYDIVYLIKAKEALEKAVEIDPNYDLAIYNLGLLLLRLGEYELARDKFRDVSSSSSNSNLRQFALYSYAVALFELSQEWSYKRAVEVLKKLINESENKEVVRKARGTLSIAYARLSERDKDQRDHFTNLALDQVREIKSDRAATKDVVATALAAEGYVHIVLGKLDDAVFSFRQAVEKDAENVSCWIGLGDAYFRNNQKENAISAFRRAADLSPSSGYSNYRMGNIYRDLQDLENAVEAYKRAPQIALAHLSLGKIYLARQEHESALDEFRKAVEQNKRLVDAWVNIAWTICELDAKDEELIREAEASARRVLQLEKNQSQLWHRYAVLSRVLLLAGKKDKALNAAQEAIKLDPNQPQANYYYALIEYEIGHFDRAIEFARKVIDLDRGEWFHKAEILIKRYS</sequence>
<dbReference type="InterPro" id="IPR019734">
    <property type="entry name" value="TPR_rpt"/>
</dbReference>
<dbReference type="AlphaFoldDB" id="A0A2M8AUD6"/>
<evidence type="ECO:0000256" key="3">
    <source>
        <dbReference type="PROSITE-ProRule" id="PRU00339"/>
    </source>
</evidence>
<proteinExistence type="predicted"/>
<dbReference type="InterPro" id="IPR011990">
    <property type="entry name" value="TPR-like_helical_dom_sf"/>
</dbReference>
<keyword evidence="5" id="KW-1133">Transmembrane helix</keyword>
<evidence type="ECO:0000256" key="4">
    <source>
        <dbReference type="SAM" id="Coils"/>
    </source>
</evidence>
<keyword evidence="2 3" id="KW-0802">TPR repeat</keyword>
<keyword evidence="1" id="KW-0677">Repeat</keyword>
<evidence type="ECO:0008006" key="8">
    <source>
        <dbReference type="Google" id="ProtNLM"/>
    </source>
</evidence>
<evidence type="ECO:0000256" key="5">
    <source>
        <dbReference type="SAM" id="Phobius"/>
    </source>
</evidence>
<feature type="repeat" description="TPR" evidence="3">
    <location>
        <begin position="472"/>
        <end position="505"/>
    </location>
</feature>
<keyword evidence="5" id="KW-0812">Transmembrane</keyword>
<dbReference type="Proteomes" id="UP000231366">
    <property type="component" value="Unassembled WGS sequence"/>
</dbReference>
<dbReference type="InterPro" id="IPR051012">
    <property type="entry name" value="CellSynth/LPSAsmb/PSIAsmb"/>
</dbReference>
<reference evidence="7" key="1">
    <citation type="submission" date="2017-09" db="EMBL/GenBank/DDBJ databases">
        <title>Depth-based differentiation of microbial function through sediment-hosted aquifers and enrichment of novel symbionts in the deep terrestrial subsurface.</title>
        <authorList>
            <person name="Probst A.J."/>
            <person name="Ladd B."/>
            <person name="Jarett J.K."/>
            <person name="Geller-Mcgrath D.E."/>
            <person name="Sieber C.M.K."/>
            <person name="Emerson J.B."/>
            <person name="Anantharaman K."/>
            <person name="Thomas B.C."/>
            <person name="Malmstrom R."/>
            <person name="Stieglmeier M."/>
            <person name="Klingl A."/>
            <person name="Woyke T."/>
            <person name="Ryan C.M."/>
            <person name="Banfield J.F."/>
        </authorList>
    </citation>
    <scope>NUCLEOTIDE SEQUENCE [LARGE SCALE GENOMIC DNA]</scope>
</reference>
<dbReference type="PROSITE" id="PS50005">
    <property type="entry name" value="TPR"/>
    <property type="match status" value="4"/>
</dbReference>
<dbReference type="Gene3D" id="1.25.40.10">
    <property type="entry name" value="Tetratricopeptide repeat domain"/>
    <property type="match status" value="4"/>
</dbReference>
<name>A0A2M8AUD6_9BACT</name>
<dbReference type="Pfam" id="PF13432">
    <property type="entry name" value="TPR_16"/>
    <property type="match status" value="3"/>
</dbReference>
<dbReference type="SMART" id="SM00028">
    <property type="entry name" value="TPR"/>
    <property type="match status" value="7"/>
</dbReference>
<comment type="caution">
    <text evidence="6">The sequence shown here is derived from an EMBL/GenBank/DDBJ whole genome shotgun (WGS) entry which is preliminary data.</text>
</comment>
<feature type="repeat" description="TPR" evidence="3">
    <location>
        <begin position="646"/>
        <end position="679"/>
    </location>
</feature>